<proteinExistence type="predicted"/>
<protein>
    <submittedName>
        <fullName evidence="1">Uncharacterized protein</fullName>
    </submittedName>
</protein>
<reference evidence="1 2" key="2">
    <citation type="journal article" date="2022" name="Mol. Ecol. Resour.">
        <title>The genomes of chicory, endive, great burdock and yacon provide insights into Asteraceae paleo-polyploidization history and plant inulin production.</title>
        <authorList>
            <person name="Fan W."/>
            <person name="Wang S."/>
            <person name="Wang H."/>
            <person name="Wang A."/>
            <person name="Jiang F."/>
            <person name="Liu H."/>
            <person name="Zhao H."/>
            <person name="Xu D."/>
            <person name="Zhang Y."/>
        </authorList>
    </citation>
    <scope>NUCLEOTIDE SEQUENCE [LARGE SCALE GENOMIC DNA]</scope>
    <source>
        <strain evidence="2">cv. Yunnan</strain>
        <tissue evidence="1">Leaves</tissue>
    </source>
</reference>
<sequence length="713" mass="80233">MNKALLDLGASVSILPGSLYDQYDFGPLRRANTTVVLADLTPKLPRGIARDVIVKVDQFYYPVDFLVLDYVQSEKELELDLQEEEKVMEALAVQDGIPPWTHHVESLPTEIDSGLKPSLEQKEALLKVLKDYKAAIGWTIADLKGVSPSIVMHKIITDADAKPSWDTERRLNPTGCQEGVGAVLGQKVDKKPVVIYYASKTLSDAQLNYTITENELLAVVYALDKFRSYIWGSKEFNLEIRDKKGCENSVADHLSRIQREEEDVTPDINEQFPNECLMSITSSDPWYADLFKVGADQLIRQCIPESEIPAVLELAHASACGGHFSGQKIGHRTLSCGLFWPTIFKDAFEFARTCTNCQKMGSITKRNEMPMQSLLVVDIFDVWGIDFMGPFSNSFGNLYILVAVDYVSKWVEAITTKTNDHSVVLSNIFSRFGLPRVIISDGGSHFKNFHFGKLLKRYGVDHRIATPYHLQTSKQRRFFLSELEKLRDDAYESASAYKDKMKKVHDANIRLKNFTVGQKVWLFNSWLKLFPGKLKSKWTGPYLVTKVGHSGDVEIEDFEDHLRSGNNSSGINGRQHQYGGGEAGASLGSSVNTRKIEEMIENQTQMLAHLDLQHTVGDIVKSLRDRQGGPSSGPNASVMAVSVMSHREERIEEEASHGAKMLEEPELNVVSMRSRRAEEKESPPVIEEEEPVDEEIVMEKPVEKAEEKKKGWR</sequence>
<gene>
    <name evidence="1" type="ORF">L1987_20831</name>
</gene>
<comment type="caution">
    <text evidence="1">The sequence shown here is derived from an EMBL/GenBank/DDBJ whole genome shotgun (WGS) entry which is preliminary data.</text>
</comment>
<accession>A0ACB9IT64</accession>
<keyword evidence="2" id="KW-1185">Reference proteome</keyword>
<name>A0ACB9IT64_9ASTR</name>
<evidence type="ECO:0000313" key="1">
    <source>
        <dbReference type="EMBL" id="KAI3811114.1"/>
    </source>
</evidence>
<evidence type="ECO:0000313" key="2">
    <source>
        <dbReference type="Proteomes" id="UP001056120"/>
    </source>
</evidence>
<dbReference type="EMBL" id="CM042024">
    <property type="protein sequence ID" value="KAI3811114.1"/>
    <property type="molecule type" value="Genomic_DNA"/>
</dbReference>
<reference evidence="2" key="1">
    <citation type="journal article" date="2022" name="Mol. Ecol. Resour.">
        <title>The genomes of chicory, endive, great burdock and yacon provide insights into Asteraceae palaeo-polyploidization history and plant inulin production.</title>
        <authorList>
            <person name="Fan W."/>
            <person name="Wang S."/>
            <person name="Wang H."/>
            <person name="Wang A."/>
            <person name="Jiang F."/>
            <person name="Liu H."/>
            <person name="Zhao H."/>
            <person name="Xu D."/>
            <person name="Zhang Y."/>
        </authorList>
    </citation>
    <scope>NUCLEOTIDE SEQUENCE [LARGE SCALE GENOMIC DNA]</scope>
    <source>
        <strain evidence="2">cv. Yunnan</strain>
    </source>
</reference>
<dbReference type="Proteomes" id="UP001056120">
    <property type="component" value="Linkage Group LG07"/>
</dbReference>
<organism evidence="1 2">
    <name type="scientific">Smallanthus sonchifolius</name>
    <dbReference type="NCBI Taxonomy" id="185202"/>
    <lineage>
        <taxon>Eukaryota</taxon>
        <taxon>Viridiplantae</taxon>
        <taxon>Streptophyta</taxon>
        <taxon>Embryophyta</taxon>
        <taxon>Tracheophyta</taxon>
        <taxon>Spermatophyta</taxon>
        <taxon>Magnoliopsida</taxon>
        <taxon>eudicotyledons</taxon>
        <taxon>Gunneridae</taxon>
        <taxon>Pentapetalae</taxon>
        <taxon>asterids</taxon>
        <taxon>campanulids</taxon>
        <taxon>Asterales</taxon>
        <taxon>Asteraceae</taxon>
        <taxon>Asteroideae</taxon>
        <taxon>Heliantheae alliance</taxon>
        <taxon>Millerieae</taxon>
        <taxon>Smallanthus</taxon>
    </lineage>
</organism>